<evidence type="ECO:0000313" key="1">
    <source>
        <dbReference type="EMBL" id="SMP71325.1"/>
    </source>
</evidence>
<gene>
    <name evidence="1" type="ORF">SAMN06265222_11433</name>
</gene>
<dbReference type="EMBL" id="FXUG01000014">
    <property type="protein sequence ID" value="SMP71325.1"/>
    <property type="molecule type" value="Genomic_DNA"/>
</dbReference>
<accession>A0ABY1QJJ4</accession>
<sequence length="85" mass="9658">MSEQDLVNYASTIRDKVRKNERVMNQIENNSPEQSLLGGFAEAIDDAVMIRNEVQQNQMPQYLNNPGLATKFQRVIFDLMLAKGA</sequence>
<keyword evidence="2" id="KW-1185">Reference proteome</keyword>
<protein>
    <submittedName>
        <fullName evidence="1">Uncharacterized protein</fullName>
    </submittedName>
</protein>
<name>A0ABY1QJJ4_9BACT</name>
<comment type="caution">
    <text evidence="1">The sequence shown here is derived from an EMBL/GenBank/DDBJ whole genome shotgun (WGS) entry which is preliminary data.</text>
</comment>
<evidence type="ECO:0000313" key="2">
    <source>
        <dbReference type="Proteomes" id="UP001158067"/>
    </source>
</evidence>
<dbReference type="Proteomes" id="UP001158067">
    <property type="component" value="Unassembled WGS sequence"/>
</dbReference>
<proteinExistence type="predicted"/>
<organism evidence="1 2">
    <name type="scientific">Neorhodopirellula lusitana</name>
    <dbReference type="NCBI Taxonomy" id="445327"/>
    <lineage>
        <taxon>Bacteria</taxon>
        <taxon>Pseudomonadati</taxon>
        <taxon>Planctomycetota</taxon>
        <taxon>Planctomycetia</taxon>
        <taxon>Pirellulales</taxon>
        <taxon>Pirellulaceae</taxon>
        <taxon>Neorhodopirellula</taxon>
    </lineage>
</organism>
<reference evidence="1 2" key="1">
    <citation type="submission" date="2017-05" db="EMBL/GenBank/DDBJ databases">
        <authorList>
            <person name="Varghese N."/>
            <person name="Submissions S."/>
        </authorList>
    </citation>
    <scope>NUCLEOTIDE SEQUENCE [LARGE SCALE GENOMIC DNA]</scope>
    <source>
        <strain evidence="1 2">DSM 25457</strain>
    </source>
</reference>
<dbReference type="RefSeq" id="WP_283434428.1">
    <property type="nucleotide sequence ID" value="NZ_FXUG01000014.1"/>
</dbReference>